<dbReference type="SUPFAM" id="SSF52172">
    <property type="entry name" value="CheY-like"/>
    <property type="match status" value="1"/>
</dbReference>
<dbReference type="Pfam" id="PF00072">
    <property type="entry name" value="Response_reg"/>
    <property type="match status" value="1"/>
</dbReference>
<dbReference type="InterPro" id="IPR050595">
    <property type="entry name" value="Bact_response_regulator"/>
</dbReference>
<feature type="domain" description="Response regulatory" evidence="3">
    <location>
        <begin position="9"/>
        <end position="121"/>
    </location>
</feature>
<keyword evidence="5" id="KW-1185">Reference proteome</keyword>
<dbReference type="InterPro" id="IPR011006">
    <property type="entry name" value="CheY-like_superfamily"/>
</dbReference>
<feature type="modified residue" description="4-aspartylphosphate" evidence="2">
    <location>
        <position position="60"/>
    </location>
</feature>
<evidence type="ECO:0000313" key="4">
    <source>
        <dbReference type="EMBL" id="ACN13453.1"/>
    </source>
</evidence>
<gene>
    <name evidence="4" type="ordered locus">HRM2_03310</name>
</gene>
<keyword evidence="1 2" id="KW-0597">Phosphoprotein</keyword>
<dbReference type="KEGG" id="dat:HRM2_03310"/>
<dbReference type="PANTHER" id="PTHR44591:SF3">
    <property type="entry name" value="RESPONSE REGULATORY DOMAIN-CONTAINING PROTEIN"/>
    <property type="match status" value="1"/>
</dbReference>
<evidence type="ECO:0000256" key="2">
    <source>
        <dbReference type="PROSITE-ProRule" id="PRU00169"/>
    </source>
</evidence>
<evidence type="ECO:0000313" key="5">
    <source>
        <dbReference type="Proteomes" id="UP000000442"/>
    </source>
</evidence>
<proteinExistence type="predicted"/>
<dbReference type="RefSeq" id="WP_012662702.1">
    <property type="nucleotide sequence ID" value="NC_012108.1"/>
</dbReference>
<name>C0QGH8_DESAH</name>
<organism evidence="4 5">
    <name type="scientific">Desulforapulum autotrophicum (strain ATCC 43914 / DSM 3382 / VKM B-1955 / HRM2)</name>
    <name type="common">Desulfobacterium autotrophicum</name>
    <dbReference type="NCBI Taxonomy" id="177437"/>
    <lineage>
        <taxon>Bacteria</taxon>
        <taxon>Pseudomonadati</taxon>
        <taxon>Thermodesulfobacteriota</taxon>
        <taxon>Desulfobacteria</taxon>
        <taxon>Desulfobacterales</taxon>
        <taxon>Desulfobacteraceae</taxon>
        <taxon>Desulforapulum</taxon>
    </lineage>
</organism>
<reference evidence="4 5" key="1">
    <citation type="journal article" date="2009" name="Environ. Microbiol.">
        <title>Genome sequence of Desulfobacterium autotrophicum HRM2, a marine sulfate reducer oxidizing organic carbon completely to carbon dioxide.</title>
        <authorList>
            <person name="Strittmatter A.W."/>
            <person name="Liesegang H."/>
            <person name="Rabus R."/>
            <person name="Decker I."/>
            <person name="Amann J."/>
            <person name="Andres S."/>
            <person name="Henne A."/>
            <person name="Fricke W.F."/>
            <person name="Martinez-Arias R."/>
            <person name="Bartels D."/>
            <person name="Goesmann A."/>
            <person name="Krause L."/>
            <person name="Puehler A."/>
            <person name="Klenk H.P."/>
            <person name="Richter M."/>
            <person name="Schuler M."/>
            <person name="Gloeckner F.O."/>
            <person name="Meyerdierks A."/>
            <person name="Gottschalk G."/>
            <person name="Amann R."/>
        </authorList>
    </citation>
    <scope>NUCLEOTIDE SEQUENCE [LARGE SCALE GENOMIC DNA]</scope>
    <source>
        <strain evidence="5">ATCC 43914 / DSM 3382 / HRM2</strain>
    </source>
</reference>
<protein>
    <submittedName>
        <fullName evidence="4">Response regulator protein (CheY-like receiver)</fullName>
    </submittedName>
</protein>
<dbReference type="GO" id="GO:0000160">
    <property type="term" value="P:phosphorelay signal transduction system"/>
    <property type="evidence" value="ECO:0007669"/>
    <property type="project" value="InterPro"/>
</dbReference>
<accession>C0QGH8</accession>
<dbReference type="PANTHER" id="PTHR44591">
    <property type="entry name" value="STRESS RESPONSE REGULATOR PROTEIN 1"/>
    <property type="match status" value="1"/>
</dbReference>
<dbReference type="CDD" id="cd00156">
    <property type="entry name" value="REC"/>
    <property type="match status" value="1"/>
</dbReference>
<dbReference type="InterPro" id="IPR001789">
    <property type="entry name" value="Sig_transdc_resp-reg_receiver"/>
</dbReference>
<dbReference type="eggNOG" id="COG0745">
    <property type="taxonomic scope" value="Bacteria"/>
</dbReference>
<dbReference type="Gene3D" id="3.40.50.2300">
    <property type="match status" value="1"/>
</dbReference>
<evidence type="ECO:0000259" key="3">
    <source>
        <dbReference type="PROSITE" id="PS50110"/>
    </source>
</evidence>
<dbReference type="AlphaFoldDB" id="C0QGH8"/>
<dbReference type="EMBL" id="CP001087">
    <property type="protein sequence ID" value="ACN13453.1"/>
    <property type="molecule type" value="Genomic_DNA"/>
</dbReference>
<dbReference type="Proteomes" id="UP000000442">
    <property type="component" value="Chromosome"/>
</dbReference>
<dbReference type="STRING" id="177437.HRM2_03310"/>
<dbReference type="HOGENOM" id="CLU_000445_69_17_7"/>
<sequence length="138" mass="15506">MKEADHQYRVLIIDDEPMILDILELYLSLGEYKYRVTTAENGIEGLKNIASDSYDLIITDLSMPGLTGTQIVEHVKKGSHSHTPVLGISGMPWLFKDSPFDAVLCKPFTMEIFLKAVAELTEPNYFAGETRQQTSPRV</sequence>
<dbReference type="PROSITE" id="PS50110">
    <property type="entry name" value="RESPONSE_REGULATORY"/>
    <property type="match status" value="1"/>
</dbReference>
<dbReference type="SMART" id="SM00448">
    <property type="entry name" value="REC"/>
    <property type="match status" value="1"/>
</dbReference>
<evidence type="ECO:0000256" key="1">
    <source>
        <dbReference type="ARBA" id="ARBA00022553"/>
    </source>
</evidence>